<dbReference type="KEGG" id="aot:AcetOri_orf02616"/>
<proteinExistence type="predicted"/>
<dbReference type="SUPFAM" id="SSF52540">
    <property type="entry name" value="P-loop containing nucleoside triphosphate hydrolases"/>
    <property type="match status" value="1"/>
</dbReference>
<dbReference type="PANTHER" id="PTHR13696">
    <property type="entry name" value="P-LOOP CONTAINING NUCLEOSIDE TRIPHOSPHATE HYDROLASE"/>
    <property type="match status" value="1"/>
</dbReference>
<gene>
    <name evidence="1" type="ORF">AcetOrient_orf02616</name>
</gene>
<evidence type="ECO:0000313" key="1">
    <source>
        <dbReference type="EMBL" id="BBC80097.1"/>
    </source>
</evidence>
<dbReference type="InterPro" id="IPR017746">
    <property type="entry name" value="Cellulose_synthase_operon_BcsQ"/>
</dbReference>
<dbReference type="Proteomes" id="UP000270034">
    <property type="component" value="Chromosome"/>
</dbReference>
<evidence type="ECO:0000313" key="2">
    <source>
        <dbReference type="Proteomes" id="UP000270034"/>
    </source>
</evidence>
<dbReference type="EMBL" id="AP018515">
    <property type="protein sequence ID" value="BBC80097.1"/>
    <property type="molecule type" value="Genomic_DNA"/>
</dbReference>
<dbReference type="Pfam" id="PF06564">
    <property type="entry name" value="CBP_BcsQ"/>
    <property type="match status" value="1"/>
</dbReference>
<dbReference type="Gene3D" id="3.40.50.300">
    <property type="entry name" value="P-loop containing nucleotide triphosphate hydrolases"/>
    <property type="match status" value="1"/>
</dbReference>
<dbReference type="AlphaFoldDB" id="A0A2Z5ZJ13"/>
<reference evidence="1 2" key="1">
    <citation type="submission" date="2018-02" db="EMBL/GenBank/DDBJ databases">
        <title>Acetobacter orientalis genome.</title>
        <authorList>
            <person name="Nakashima N."/>
            <person name="Tamura T."/>
        </authorList>
    </citation>
    <scope>NUCLEOTIDE SEQUENCE [LARGE SCALE GENOMIC DNA]</scope>
    <source>
        <strain evidence="1 2">FAN1</strain>
    </source>
</reference>
<dbReference type="PANTHER" id="PTHR13696:SF52">
    <property type="entry name" value="PARA FAMILY PROTEIN CT_582"/>
    <property type="match status" value="1"/>
</dbReference>
<dbReference type="InterPro" id="IPR027417">
    <property type="entry name" value="P-loop_NTPase"/>
</dbReference>
<dbReference type="InterPro" id="IPR050678">
    <property type="entry name" value="DNA_Partitioning_ATPase"/>
</dbReference>
<protein>
    <submittedName>
        <fullName evidence="1">Cellulose biosynthesis protein YhjQ</fullName>
    </submittedName>
</protein>
<sequence>MGKTMIAANLAMGLANRRRFQVIAVDFDPQNMLRLHLGGDLSDGHGFVGLFEKAGNWGDALRQDQKSGVVTLPYGQLSTKQTLATDGILAQRPDLLWKPLLRMAAAPDMVVIIDTPPGPSVMTQAILPYADLLLTVLAADTASVVLYGDIASGKTYSEVKSERRRYVINQFDPVSRLGKAIGQGLTDKMGQSLLGKVHRDEHVTEALAMQQSVSGYAPSSRAALDLNLISERVSHYLENLR</sequence>
<organism evidence="1 2">
    <name type="scientific">Acetobacter orientalis</name>
    <dbReference type="NCBI Taxonomy" id="146474"/>
    <lineage>
        <taxon>Bacteria</taxon>
        <taxon>Pseudomonadati</taxon>
        <taxon>Pseudomonadota</taxon>
        <taxon>Alphaproteobacteria</taxon>
        <taxon>Acetobacterales</taxon>
        <taxon>Acetobacteraceae</taxon>
        <taxon>Acetobacter</taxon>
    </lineage>
</organism>
<accession>A0A2Z5ZJ13</accession>
<name>A0A2Z5ZJ13_9PROT</name>